<dbReference type="RefSeq" id="WP_305471683.1">
    <property type="nucleotide sequence ID" value="NZ_JAUYVT010000004.1"/>
</dbReference>
<keyword evidence="3" id="KW-1185">Reference proteome</keyword>
<dbReference type="EMBL" id="JAUYVT010000004">
    <property type="protein sequence ID" value="MDP2564406.1"/>
    <property type="molecule type" value="Genomic_DNA"/>
</dbReference>
<dbReference type="Proteomes" id="UP001177212">
    <property type="component" value="Unassembled WGS sequence"/>
</dbReference>
<name>A0ABT9FC87_9GAMM</name>
<sequence length="85" mass="9256">MNDITDPLILSIGLLALICVFWSGSIMESLILSGILITAAVTIPISPSIGGILYIEPPAQTFKEMQCYRDRTALDIIENTSKTSR</sequence>
<keyword evidence="1" id="KW-0812">Transmembrane</keyword>
<reference evidence="2" key="1">
    <citation type="submission" date="2023-07" db="EMBL/GenBank/DDBJ databases">
        <title>Genome content predicts the carbon catabolic preferences of heterotrophic bacteria.</title>
        <authorList>
            <person name="Gralka M."/>
        </authorList>
    </citation>
    <scope>NUCLEOTIDE SEQUENCE</scope>
    <source>
        <strain evidence="2">4G09</strain>
    </source>
</reference>
<gene>
    <name evidence="2" type="ORF">Q8W34_07150</name>
</gene>
<organism evidence="2 3">
    <name type="scientific">Pseudoalteromonas marina</name>
    <dbReference type="NCBI Taxonomy" id="267375"/>
    <lineage>
        <taxon>Bacteria</taxon>
        <taxon>Pseudomonadati</taxon>
        <taxon>Pseudomonadota</taxon>
        <taxon>Gammaproteobacteria</taxon>
        <taxon>Alteromonadales</taxon>
        <taxon>Pseudoalteromonadaceae</taxon>
        <taxon>Pseudoalteromonas</taxon>
    </lineage>
</organism>
<feature type="transmembrane region" description="Helical" evidence="1">
    <location>
        <begin position="30"/>
        <end position="55"/>
    </location>
</feature>
<comment type="caution">
    <text evidence="2">The sequence shown here is derived from an EMBL/GenBank/DDBJ whole genome shotgun (WGS) entry which is preliminary data.</text>
</comment>
<evidence type="ECO:0000313" key="2">
    <source>
        <dbReference type="EMBL" id="MDP2564406.1"/>
    </source>
</evidence>
<accession>A0ABT9FC87</accession>
<proteinExistence type="predicted"/>
<keyword evidence="1" id="KW-0472">Membrane</keyword>
<feature type="transmembrane region" description="Helical" evidence="1">
    <location>
        <begin position="7"/>
        <end position="24"/>
    </location>
</feature>
<evidence type="ECO:0000313" key="3">
    <source>
        <dbReference type="Proteomes" id="UP001177212"/>
    </source>
</evidence>
<evidence type="ECO:0000256" key="1">
    <source>
        <dbReference type="SAM" id="Phobius"/>
    </source>
</evidence>
<protein>
    <submittedName>
        <fullName evidence="2">Uncharacterized protein</fullName>
    </submittedName>
</protein>
<keyword evidence="1" id="KW-1133">Transmembrane helix</keyword>